<name>A0A5P9W944_ENTFL</name>
<accession>A0A5P9W944</accession>
<protein>
    <submittedName>
        <fullName evidence="7">Peptide ABC transporter substrate-binding protein</fullName>
    </submittedName>
</protein>
<proteinExistence type="inferred from homology"/>
<keyword evidence="3" id="KW-0813">Transport</keyword>
<evidence type="ECO:0000259" key="6">
    <source>
        <dbReference type="Pfam" id="PF00496"/>
    </source>
</evidence>
<dbReference type="EMBL" id="MH830363">
    <property type="protein sequence ID" value="QFX76118.1"/>
    <property type="molecule type" value="Genomic_DNA"/>
</dbReference>
<evidence type="ECO:0000256" key="4">
    <source>
        <dbReference type="ARBA" id="ARBA00022729"/>
    </source>
</evidence>
<comment type="subcellular location">
    <subcellularLocation>
        <location evidence="1">Cell envelope</location>
    </subcellularLocation>
</comment>
<evidence type="ECO:0000313" key="7">
    <source>
        <dbReference type="EMBL" id="QFX76118.1"/>
    </source>
</evidence>
<dbReference type="CDD" id="cd08504">
    <property type="entry name" value="PBP2_OppA"/>
    <property type="match status" value="1"/>
</dbReference>
<comment type="similarity">
    <text evidence="2">Belongs to the bacterial solute-binding protein 5 family.</text>
</comment>
<reference evidence="7" key="1">
    <citation type="submission" date="2018-09" db="EMBL/GenBank/DDBJ databases">
        <title>Analysis of transferable multi-drug resistant plasmids carrying optrA in one Enterococcus isolates from swin.</title>
        <authorList>
            <person name="Chen L."/>
        </authorList>
    </citation>
    <scope>NUCLEOTIDE SEQUENCE</scope>
    <source>
        <plasmid evidence="7">p1</plasmid>
    </source>
</reference>
<dbReference type="Gene3D" id="3.40.190.10">
    <property type="entry name" value="Periplasmic binding protein-like II"/>
    <property type="match status" value="1"/>
</dbReference>
<dbReference type="FunFam" id="3.90.76.10:FF:000001">
    <property type="entry name" value="Oligopeptide ABC transporter substrate-binding protein"/>
    <property type="match status" value="1"/>
</dbReference>
<dbReference type="Gene3D" id="3.90.76.10">
    <property type="entry name" value="Dipeptide-binding Protein, Domain 1"/>
    <property type="match status" value="1"/>
</dbReference>
<dbReference type="GO" id="GO:0015833">
    <property type="term" value="P:peptide transport"/>
    <property type="evidence" value="ECO:0007669"/>
    <property type="project" value="UniProtKB-KW"/>
</dbReference>
<dbReference type="PANTHER" id="PTHR30290:SF10">
    <property type="entry name" value="PERIPLASMIC OLIGOPEPTIDE-BINDING PROTEIN-RELATED"/>
    <property type="match status" value="1"/>
</dbReference>
<sequence>MLSFKRQQFLGFSSERLFKASNDQLMVIVCLTIKQLKSVWNQGGERMKKFSVWMVVAGLLLSACSTGGQSGSDSSGETTEVKQEINVASGGELSTLDSAHYTDVYSSDMIGQVAEGLYRLNKDQDPELAMAAEEPTVSEDGLVYTFKLREAKWSNGDPVTADDFVYAFKNVVDPAYGSSSSNQMDIFKNGRKIRDGELTLDDFGVKAIDDQTLELTLEYPAPYLSQALVGTPFMPKNAAFAEEKGTDYGTSTDNFVGNGPFLISGWDGTTESWKLTKNPDYWDQKNVKLDTINVQVMKEIATGTNLFDSGELDYTVLADTYALQYKDSPQAYFIPKAMVGYLSPNHKREVTGNVHARKAILQAIDKEAFATDILGDGSTALNGFVPKDFAKDPDDGEDFREENGDLLPYNLEAAKKEWELAKQELGKDEIELELMSADSAIAKKTIEFVQGQLQENLSGLKIVLKSIPLQNRLDLQTEGSFDLVFGTWTPDYADPINFLEFYDSKSGLNTAGYDNADYDKGLNDARITLANEPEKRWEKLLSLEKILVQDDAAVLPLYQGAIGYLKADRLKDLQVFSFGRTVSYRTAYVEE</sequence>
<dbReference type="AlphaFoldDB" id="A0A5P9W944"/>
<dbReference type="FunFam" id="3.10.105.10:FF:000001">
    <property type="entry name" value="Oligopeptide ABC transporter, oligopeptide-binding protein"/>
    <property type="match status" value="1"/>
</dbReference>
<keyword evidence="4" id="KW-0732">Signal</keyword>
<keyword evidence="5" id="KW-0571">Peptide transport</keyword>
<keyword evidence="7" id="KW-0614">Plasmid</keyword>
<geneLocation type="plasmid" evidence="7">
    <name>p1</name>
</geneLocation>
<dbReference type="InterPro" id="IPR000914">
    <property type="entry name" value="SBP_5_dom"/>
</dbReference>
<feature type="domain" description="Solute-binding protein family 5" evidence="6">
    <location>
        <begin position="131"/>
        <end position="507"/>
    </location>
</feature>
<dbReference type="PANTHER" id="PTHR30290">
    <property type="entry name" value="PERIPLASMIC BINDING COMPONENT OF ABC TRANSPORTER"/>
    <property type="match status" value="1"/>
</dbReference>
<dbReference type="PIRSF" id="PIRSF002741">
    <property type="entry name" value="MppA"/>
    <property type="match status" value="1"/>
</dbReference>
<evidence type="ECO:0000256" key="2">
    <source>
        <dbReference type="ARBA" id="ARBA00005695"/>
    </source>
</evidence>
<evidence type="ECO:0000256" key="5">
    <source>
        <dbReference type="ARBA" id="ARBA00022856"/>
    </source>
</evidence>
<dbReference type="SUPFAM" id="SSF53850">
    <property type="entry name" value="Periplasmic binding protein-like II"/>
    <property type="match status" value="1"/>
</dbReference>
<dbReference type="GO" id="GO:0030288">
    <property type="term" value="C:outer membrane-bounded periplasmic space"/>
    <property type="evidence" value="ECO:0007669"/>
    <property type="project" value="UniProtKB-ARBA"/>
</dbReference>
<dbReference type="InterPro" id="IPR039424">
    <property type="entry name" value="SBP_5"/>
</dbReference>
<gene>
    <name evidence="7" type="primary">PBP</name>
</gene>
<evidence type="ECO:0000256" key="1">
    <source>
        <dbReference type="ARBA" id="ARBA00004196"/>
    </source>
</evidence>
<keyword evidence="5" id="KW-0653">Protein transport</keyword>
<dbReference type="GO" id="GO:1904680">
    <property type="term" value="F:peptide transmembrane transporter activity"/>
    <property type="evidence" value="ECO:0007669"/>
    <property type="project" value="TreeGrafter"/>
</dbReference>
<dbReference type="GO" id="GO:0043190">
    <property type="term" value="C:ATP-binding cassette (ABC) transporter complex"/>
    <property type="evidence" value="ECO:0007669"/>
    <property type="project" value="InterPro"/>
</dbReference>
<dbReference type="InterPro" id="IPR030678">
    <property type="entry name" value="Peptide/Ni-bd"/>
</dbReference>
<organism evidence="7">
    <name type="scientific">Enterococcus faecalis</name>
    <name type="common">Streptococcus faecalis</name>
    <dbReference type="NCBI Taxonomy" id="1351"/>
    <lineage>
        <taxon>Bacteria</taxon>
        <taxon>Bacillati</taxon>
        <taxon>Bacillota</taxon>
        <taxon>Bacilli</taxon>
        <taxon>Lactobacillales</taxon>
        <taxon>Enterococcaceae</taxon>
        <taxon>Enterococcus</taxon>
    </lineage>
</organism>
<dbReference type="Pfam" id="PF00496">
    <property type="entry name" value="SBP_bac_5"/>
    <property type="match status" value="1"/>
</dbReference>
<evidence type="ECO:0000256" key="3">
    <source>
        <dbReference type="ARBA" id="ARBA00022448"/>
    </source>
</evidence>
<dbReference type="Gene3D" id="3.10.105.10">
    <property type="entry name" value="Dipeptide-binding Protein, Domain 3"/>
    <property type="match status" value="1"/>
</dbReference>